<dbReference type="GO" id="GO:0005085">
    <property type="term" value="F:guanyl-nucleotide exchange factor activity"/>
    <property type="evidence" value="ECO:0007669"/>
    <property type="project" value="InterPro"/>
</dbReference>
<evidence type="ECO:0000259" key="2">
    <source>
        <dbReference type="Pfam" id="PF09128"/>
    </source>
</evidence>
<dbReference type="PANTHER" id="PTHR45872">
    <property type="entry name" value="RHO GUANINE NUCLEOTIDE EXCHANGE FACTOR 2, ISOFORM D"/>
    <property type="match status" value="1"/>
</dbReference>
<feature type="domain" description="Regulator of G protein signalling-like" evidence="2">
    <location>
        <begin position="21"/>
        <end position="104"/>
    </location>
</feature>
<dbReference type="SUPFAM" id="SSF48097">
    <property type="entry name" value="Regulator of G-protein signaling, RGS"/>
    <property type="match status" value="1"/>
</dbReference>
<protein>
    <submittedName>
        <fullName evidence="3">Rho guanine nucleotide exchange factor 12</fullName>
    </submittedName>
</protein>
<evidence type="ECO:0000313" key="3">
    <source>
        <dbReference type="EMBL" id="RXM92441.1"/>
    </source>
</evidence>
<sequence>MGVNLSLICPFVMPLACLFCSVERRRPEFIPEELHRQYIQLMQDTLLTDIQKNLEDFRQKRSMGLTLAESELTKLDMERLRDRVGMERERSCAEQILSKIEEVL</sequence>
<gene>
    <name evidence="3" type="ORF">EOD39_20129</name>
</gene>
<feature type="chain" id="PRO_5019323531" evidence="1">
    <location>
        <begin position="25"/>
        <end position="104"/>
    </location>
</feature>
<keyword evidence="1" id="KW-0732">Signal</keyword>
<dbReference type="AlphaFoldDB" id="A0A444UW88"/>
<organism evidence="3 4">
    <name type="scientific">Acipenser ruthenus</name>
    <name type="common">Sterlet sturgeon</name>
    <dbReference type="NCBI Taxonomy" id="7906"/>
    <lineage>
        <taxon>Eukaryota</taxon>
        <taxon>Metazoa</taxon>
        <taxon>Chordata</taxon>
        <taxon>Craniata</taxon>
        <taxon>Vertebrata</taxon>
        <taxon>Euteleostomi</taxon>
        <taxon>Actinopterygii</taxon>
        <taxon>Chondrostei</taxon>
        <taxon>Acipenseriformes</taxon>
        <taxon>Acipenseridae</taxon>
        <taxon>Acipenser</taxon>
    </lineage>
</organism>
<dbReference type="Pfam" id="PF09128">
    <property type="entry name" value="RGS-like"/>
    <property type="match status" value="1"/>
</dbReference>
<accession>A0A444UW88</accession>
<dbReference type="GO" id="GO:0005737">
    <property type="term" value="C:cytoplasm"/>
    <property type="evidence" value="ECO:0007669"/>
    <property type="project" value="InterPro"/>
</dbReference>
<dbReference type="GO" id="GO:0001664">
    <property type="term" value="F:G protein-coupled receptor binding"/>
    <property type="evidence" value="ECO:0007669"/>
    <property type="project" value="TreeGrafter"/>
</dbReference>
<dbReference type="EMBL" id="SCEB01006266">
    <property type="protein sequence ID" value="RXM92441.1"/>
    <property type="molecule type" value="Genomic_DNA"/>
</dbReference>
<dbReference type="GO" id="GO:0007186">
    <property type="term" value="P:G protein-coupled receptor signaling pathway"/>
    <property type="evidence" value="ECO:0007669"/>
    <property type="project" value="TreeGrafter"/>
</dbReference>
<dbReference type="InterPro" id="IPR044926">
    <property type="entry name" value="RGS_subdomain_2"/>
</dbReference>
<proteinExistence type="predicted"/>
<dbReference type="Proteomes" id="UP000289886">
    <property type="component" value="Unassembled WGS sequence"/>
</dbReference>
<feature type="signal peptide" evidence="1">
    <location>
        <begin position="1"/>
        <end position="24"/>
    </location>
</feature>
<evidence type="ECO:0000313" key="4">
    <source>
        <dbReference type="Proteomes" id="UP000289886"/>
    </source>
</evidence>
<dbReference type="InterPro" id="IPR015212">
    <property type="entry name" value="RGS-like_dom"/>
</dbReference>
<dbReference type="InterPro" id="IPR036305">
    <property type="entry name" value="RGS_sf"/>
</dbReference>
<keyword evidence="4" id="KW-1185">Reference proteome</keyword>
<reference evidence="3 4" key="1">
    <citation type="submission" date="2019-01" db="EMBL/GenBank/DDBJ databases">
        <title>Draft Genome and Complete Hox-Cluster Characterization of the Sterlet Sturgeon (Acipenser ruthenus).</title>
        <authorList>
            <person name="Wei Q."/>
        </authorList>
    </citation>
    <scope>NUCLEOTIDE SEQUENCE [LARGE SCALE GENOMIC DNA]</scope>
    <source>
        <strain evidence="3">WHYD16114868_AA</strain>
        <tissue evidence="3">Blood</tissue>
    </source>
</reference>
<dbReference type="PANTHER" id="PTHR45872:SF3">
    <property type="entry name" value="RHO GUANINE NUCLEOTIDE EXCHANGE FACTOR 12"/>
    <property type="match status" value="1"/>
</dbReference>
<comment type="caution">
    <text evidence="3">The sequence shown here is derived from an EMBL/GenBank/DDBJ whole genome shotgun (WGS) entry which is preliminary data.</text>
</comment>
<evidence type="ECO:0000256" key="1">
    <source>
        <dbReference type="SAM" id="SignalP"/>
    </source>
</evidence>
<dbReference type="Gene3D" id="1.10.167.10">
    <property type="entry name" value="Regulator of G-protein Signalling 4, domain 2"/>
    <property type="match status" value="1"/>
</dbReference>
<name>A0A444UW88_ACIRT</name>